<gene>
    <name evidence="2" type="ORF">C3L33_06961</name>
</gene>
<evidence type="ECO:0000256" key="1">
    <source>
        <dbReference type="SAM" id="MobiDB-lite"/>
    </source>
</evidence>
<feature type="compositionally biased region" description="Low complexity" evidence="1">
    <location>
        <begin position="1"/>
        <end position="11"/>
    </location>
</feature>
<accession>A0A6A4LT05</accession>
<proteinExistence type="predicted"/>
<comment type="caution">
    <text evidence="2">The sequence shown here is derived from an EMBL/GenBank/DDBJ whole genome shotgun (WGS) entry which is preliminary data.</text>
</comment>
<dbReference type="AlphaFoldDB" id="A0A6A4LT05"/>
<organism evidence="2 3">
    <name type="scientific">Rhododendron williamsianum</name>
    <dbReference type="NCBI Taxonomy" id="262921"/>
    <lineage>
        <taxon>Eukaryota</taxon>
        <taxon>Viridiplantae</taxon>
        <taxon>Streptophyta</taxon>
        <taxon>Embryophyta</taxon>
        <taxon>Tracheophyta</taxon>
        <taxon>Spermatophyta</taxon>
        <taxon>Magnoliopsida</taxon>
        <taxon>eudicotyledons</taxon>
        <taxon>Gunneridae</taxon>
        <taxon>Pentapetalae</taxon>
        <taxon>asterids</taxon>
        <taxon>Ericales</taxon>
        <taxon>Ericaceae</taxon>
        <taxon>Ericoideae</taxon>
        <taxon>Rhodoreae</taxon>
        <taxon>Rhododendron</taxon>
    </lineage>
</organism>
<name>A0A6A4LT05_9ERIC</name>
<feature type="non-terminal residue" evidence="2">
    <location>
        <position position="1"/>
    </location>
</feature>
<evidence type="ECO:0000313" key="2">
    <source>
        <dbReference type="EMBL" id="KAE9461160.1"/>
    </source>
</evidence>
<dbReference type="Proteomes" id="UP000428333">
    <property type="component" value="Linkage Group LG04"/>
</dbReference>
<dbReference type="EMBL" id="QEFC01000984">
    <property type="protein sequence ID" value="KAE9461160.1"/>
    <property type="molecule type" value="Genomic_DNA"/>
</dbReference>
<sequence>MKLTTRSASLSSKKRARSTLGSSACLETVSARPRASTAQSVYATSGGRWRRRSGSPPATSSSSSARLRDYQDDKADVILKYMPDELRTGS</sequence>
<evidence type="ECO:0000313" key="3">
    <source>
        <dbReference type="Proteomes" id="UP000428333"/>
    </source>
</evidence>
<reference evidence="2 3" key="1">
    <citation type="journal article" date="2019" name="Genome Biol. Evol.">
        <title>The Rhododendron genome and chromosomal organization provide insight into shared whole-genome duplications across the heath family (Ericaceae).</title>
        <authorList>
            <person name="Soza V.L."/>
            <person name="Lindsley D."/>
            <person name="Waalkes A."/>
            <person name="Ramage E."/>
            <person name="Patwardhan R.P."/>
            <person name="Burton J.N."/>
            <person name="Adey A."/>
            <person name="Kumar A."/>
            <person name="Qiu R."/>
            <person name="Shendure J."/>
            <person name="Hall B."/>
        </authorList>
    </citation>
    <scope>NUCLEOTIDE SEQUENCE [LARGE SCALE GENOMIC DNA]</scope>
    <source>
        <strain evidence="2">RSF 1966-606</strain>
    </source>
</reference>
<protein>
    <submittedName>
        <fullName evidence="2">Uncharacterized protein</fullName>
    </submittedName>
</protein>
<keyword evidence="3" id="KW-1185">Reference proteome</keyword>
<feature type="compositionally biased region" description="Low complexity" evidence="1">
    <location>
        <begin position="54"/>
        <end position="65"/>
    </location>
</feature>
<feature type="region of interest" description="Disordered" evidence="1">
    <location>
        <begin position="1"/>
        <end position="69"/>
    </location>
</feature>